<comment type="caution">
    <text evidence="1">The sequence shown here is derived from an EMBL/GenBank/DDBJ whole genome shotgun (WGS) entry which is preliminary data.</text>
</comment>
<dbReference type="EMBL" id="MPUH01000215">
    <property type="protein sequence ID" value="OMJ86135.1"/>
    <property type="molecule type" value="Genomic_DNA"/>
</dbReference>
<sequence length="256" mass="29981">MENYESRTQHIDTIEDIDTIMDLQMINDDRQTSDIHYSNFSSSISQSKHSGRKKNDFTEILDEFNSGPQKKPKKEFFNAFIIRAIKRAFRAVISGKTPKTTCIAVDIKNGIESEIWSKIQEIYRKNPELIVNKSKTDDGPLTDGRSKRNTKSEGYKSFNNAFCKEFFSNNLMREAFNYIIELIYCQYSPARCCEKFKFNCCHMRNAHCVECDGKWMKLKEYFSQCYFKDLDVEDGRPMINTDDPEIIDIDIDSYIQ</sequence>
<evidence type="ECO:0000313" key="1">
    <source>
        <dbReference type="EMBL" id="OMJ86135.1"/>
    </source>
</evidence>
<gene>
    <name evidence="1" type="ORF">SteCoe_12410</name>
</gene>
<dbReference type="Proteomes" id="UP000187209">
    <property type="component" value="Unassembled WGS sequence"/>
</dbReference>
<dbReference type="AlphaFoldDB" id="A0A1R2CAX8"/>
<accession>A0A1R2CAX8</accession>
<protein>
    <submittedName>
        <fullName evidence="1">Uncharacterized protein</fullName>
    </submittedName>
</protein>
<reference evidence="1 2" key="1">
    <citation type="submission" date="2016-11" db="EMBL/GenBank/DDBJ databases">
        <title>The macronuclear genome of Stentor coeruleus: a giant cell with tiny introns.</title>
        <authorList>
            <person name="Slabodnick M."/>
            <person name="Ruby J.G."/>
            <person name="Reiff S.B."/>
            <person name="Swart E.C."/>
            <person name="Gosai S."/>
            <person name="Prabakaran S."/>
            <person name="Witkowska E."/>
            <person name="Larue G.E."/>
            <person name="Fisher S."/>
            <person name="Freeman R.M."/>
            <person name="Gunawardena J."/>
            <person name="Chu W."/>
            <person name="Stover N.A."/>
            <person name="Gregory B.D."/>
            <person name="Nowacki M."/>
            <person name="Derisi J."/>
            <person name="Roy S.W."/>
            <person name="Marshall W.F."/>
            <person name="Sood P."/>
        </authorList>
    </citation>
    <scope>NUCLEOTIDE SEQUENCE [LARGE SCALE GENOMIC DNA]</scope>
    <source>
        <strain evidence="1">WM001</strain>
    </source>
</reference>
<evidence type="ECO:0000313" key="2">
    <source>
        <dbReference type="Proteomes" id="UP000187209"/>
    </source>
</evidence>
<organism evidence="1 2">
    <name type="scientific">Stentor coeruleus</name>
    <dbReference type="NCBI Taxonomy" id="5963"/>
    <lineage>
        <taxon>Eukaryota</taxon>
        <taxon>Sar</taxon>
        <taxon>Alveolata</taxon>
        <taxon>Ciliophora</taxon>
        <taxon>Postciliodesmatophora</taxon>
        <taxon>Heterotrichea</taxon>
        <taxon>Heterotrichida</taxon>
        <taxon>Stentoridae</taxon>
        <taxon>Stentor</taxon>
    </lineage>
</organism>
<name>A0A1R2CAX8_9CILI</name>
<proteinExistence type="predicted"/>
<keyword evidence="2" id="KW-1185">Reference proteome</keyword>